<evidence type="ECO:0000256" key="10">
    <source>
        <dbReference type="RuleBase" id="RU361207"/>
    </source>
</evidence>
<evidence type="ECO:0000256" key="3">
    <source>
        <dbReference type="ARBA" id="ARBA00012560"/>
    </source>
</evidence>
<evidence type="ECO:0000313" key="12">
    <source>
        <dbReference type="EMBL" id="STY65802.1"/>
    </source>
</evidence>
<accession>A0A378NBI5</accession>
<dbReference type="EMBL" id="UGPL01000006">
    <property type="protein sequence ID" value="STY65802.1"/>
    <property type="molecule type" value="Genomic_DNA"/>
</dbReference>
<gene>
    <name evidence="12" type="primary">malQ_1</name>
    <name evidence="12" type="ORF">NCTC9380_01071</name>
</gene>
<evidence type="ECO:0000256" key="7">
    <source>
        <dbReference type="ARBA" id="ARBA00023277"/>
    </source>
</evidence>
<dbReference type="GO" id="GO:0005975">
    <property type="term" value="P:carbohydrate metabolic process"/>
    <property type="evidence" value="ECO:0007669"/>
    <property type="project" value="InterPro"/>
</dbReference>
<keyword evidence="5 10" id="KW-0328">Glycosyltransferase</keyword>
<evidence type="ECO:0000256" key="4">
    <source>
        <dbReference type="ARBA" id="ARBA00020295"/>
    </source>
</evidence>
<dbReference type="Pfam" id="PF21226">
    <property type="entry name" value="MalQ_N"/>
    <property type="match status" value="1"/>
</dbReference>
<dbReference type="RefSeq" id="WP_006251899.1">
    <property type="nucleotide sequence ID" value="NZ_CP017484.1"/>
</dbReference>
<dbReference type="InterPro" id="IPR017853">
    <property type="entry name" value="GH"/>
</dbReference>
<dbReference type="InterPro" id="IPR003385">
    <property type="entry name" value="Glyco_hydro_77"/>
</dbReference>
<dbReference type="NCBIfam" id="NF008274">
    <property type="entry name" value="PRK11052.1"/>
    <property type="match status" value="1"/>
</dbReference>
<dbReference type="AlphaFoldDB" id="A0A378NBI5"/>
<comment type="catalytic activity">
    <reaction evidence="1 10">
        <text>Transfers a segment of a (1-&gt;4)-alpha-D-glucan to a new position in an acceptor, which may be glucose or a (1-&gt;4)-alpha-D-glucan.</text>
        <dbReference type="EC" id="2.4.1.25"/>
    </reaction>
</comment>
<dbReference type="PANTHER" id="PTHR32438:SF5">
    <property type="entry name" value="4-ALPHA-GLUCANOTRANSFERASE DPE1, CHLOROPLASTIC_AMYLOPLASTIC"/>
    <property type="match status" value="1"/>
</dbReference>
<protein>
    <recommendedName>
        <fullName evidence="4 10">4-alpha-glucanotransferase</fullName>
        <ecNumber evidence="3 10">2.4.1.25</ecNumber>
    </recommendedName>
    <alternativeName>
        <fullName evidence="8 10">Amylomaltase</fullName>
    </alternativeName>
    <alternativeName>
        <fullName evidence="9 10">Disproportionating enzyme</fullName>
    </alternativeName>
</protein>
<evidence type="ECO:0000256" key="5">
    <source>
        <dbReference type="ARBA" id="ARBA00022676"/>
    </source>
</evidence>
<dbReference type="EC" id="2.4.1.25" evidence="3 10"/>
<keyword evidence="6 10" id="KW-0808">Transferase</keyword>
<dbReference type="NCBIfam" id="TIGR00217">
    <property type="entry name" value="malQ"/>
    <property type="match status" value="1"/>
</dbReference>
<evidence type="ECO:0000313" key="13">
    <source>
        <dbReference type="Proteomes" id="UP000254031"/>
    </source>
</evidence>
<reference evidence="12 13" key="1">
    <citation type="submission" date="2018-06" db="EMBL/GenBank/DDBJ databases">
        <authorList>
            <consortium name="Pathogen Informatics"/>
            <person name="Doyle S."/>
        </authorList>
    </citation>
    <scope>NUCLEOTIDE SEQUENCE [LARGE SCALE GENOMIC DNA]</scope>
    <source>
        <strain evidence="12 13">NCTC9380</strain>
    </source>
</reference>
<feature type="domain" description="MalQ N-terminal beta-sandwich" evidence="11">
    <location>
        <begin position="45"/>
        <end position="124"/>
    </location>
</feature>
<evidence type="ECO:0000256" key="6">
    <source>
        <dbReference type="ARBA" id="ARBA00022679"/>
    </source>
</evidence>
<organism evidence="12 13">
    <name type="scientific">Mannheimia haemolytica</name>
    <name type="common">Pasteurella haemolytica</name>
    <dbReference type="NCBI Taxonomy" id="75985"/>
    <lineage>
        <taxon>Bacteria</taxon>
        <taxon>Pseudomonadati</taxon>
        <taxon>Pseudomonadota</taxon>
        <taxon>Gammaproteobacteria</taxon>
        <taxon>Pasteurellales</taxon>
        <taxon>Pasteurellaceae</taxon>
        <taxon>Mannheimia</taxon>
    </lineage>
</organism>
<dbReference type="GO" id="GO:0004134">
    <property type="term" value="F:4-alpha-glucanotransferase activity"/>
    <property type="evidence" value="ECO:0007669"/>
    <property type="project" value="UniProtKB-EC"/>
</dbReference>
<dbReference type="InterPro" id="IPR048458">
    <property type="entry name" value="MalQ_N"/>
</dbReference>
<dbReference type="Pfam" id="PF02446">
    <property type="entry name" value="Glyco_hydro_77"/>
    <property type="match status" value="1"/>
</dbReference>
<comment type="similarity">
    <text evidence="2 10">Belongs to the disproportionating enzyme family.</text>
</comment>
<evidence type="ECO:0000256" key="9">
    <source>
        <dbReference type="ARBA" id="ARBA00031501"/>
    </source>
</evidence>
<dbReference type="SUPFAM" id="SSF51445">
    <property type="entry name" value="(Trans)glycosidases"/>
    <property type="match status" value="1"/>
</dbReference>
<keyword evidence="7 10" id="KW-0119">Carbohydrate metabolism</keyword>
<evidence type="ECO:0000259" key="11">
    <source>
        <dbReference type="Pfam" id="PF21226"/>
    </source>
</evidence>
<dbReference type="PANTHER" id="PTHR32438">
    <property type="entry name" value="4-ALPHA-GLUCANOTRANSFERASE DPE1, CHLOROPLASTIC/AMYLOPLASTIC"/>
    <property type="match status" value="1"/>
</dbReference>
<dbReference type="Gene3D" id="3.20.20.80">
    <property type="entry name" value="Glycosidases"/>
    <property type="match status" value="1"/>
</dbReference>
<evidence type="ECO:0000256" key="8">
    <source>
        <dbReference type="ARBA" id="ARBA00031423"/>
    </source>
</evidence>
<evidence type="ECO:0000256" key="2">
    <source>
        <dbReference type="ARBA" id="ARBA00005684"/>
    </source>
</evidence>
<evidence type="ECO:0000256" key="1">
    <source>
        <dbReference type="ARBA" id="ARBA00000439"/>
    </source>
</evidence>
<sequence length="679" mass="77477">MSNKQNTAHYFYSPNIKEYASPSAFEKIERLLNTDNDLQKNNQILPLVKVITQPNAEQQAVEISLNFTNVAKWQIVLENGEVRNGEIKAEQSVLTLPADLPLGYHQLSISTENDEESCSLIVTPPKAFQPKPLEERKKLWGAFLQLYTLRSDNNWGIGDFGDLKQFLANISDYGADFVGLNPIHALFPADPDAASPYSPSSRLWQNIIYIDVCAVEAFQQSEQAQQWFNSEETQRQLAELRAKDYVDYSQVAQLKLKALQFAFEHFSQPSQQQSQTEFNAFIEQAGEPLKIQATFDALHQWISSEFGEKGGWTNWAEEYQSYHSPKVAEFQTSQATQIRFYMWLQFVANQQLAECNQFAQSLSMPIGFYRDLAVGVTQSGAETWADKALFVQEASIGAPPDMLAPNGQSWGLSPMHPHILQSRGYQPFIDLVRANMKHCGALRIDHILGFARMWWVANGESAKEGIYVRYPLEDLLSILALESQRHQCLVIAEALGIVPEGILDSLEQKGIFAYNVFYFEKAENAFKPLEDYPYQAMTTLSTHDLPTIQGYWKGYDFELGEKFNTYPSKAVLRKLKEERSYDRLNIRNAVEKVMELEPNEVGVTMKFTHQLQRYVAHTHSALFGTQPEDWLNMLEPVNIPGTSTEYPNWRRKLSATTEQIFANKDIQQLLKDINEIRKG</sequence>
<name>A0A378NBI5_MANHA</name>
<dbReference type="Proteomes" id="UP000254031">
    <property type="component" value="Unassembled WGS sequence"/>
</dbReference>
<proteinExistence type="inferred from homology"/>